<evidence type="ECO:0000313" key="3">
    <source>
        <dbReference type="Proteomes" id="UP000248395"/>
    </source>
</evidence>
<dbReference type="AlphaFoldDB" id="A0A318J762"/>
<keyword evidence="3" id="KW-1185">Reference proteome</keyword>
<proteinExistence type="predicted"/>
<accession>A0A318J762</accession>
<evidence type="ECO:0008006" key="4">
    <source>
        <dbReference type="Google" id="ProtNLM"/>
    </source>
</evidence>
<dbReference type="PANTHER" id="PTHR35861:SF2">
    <property type="entry name" value="FELS-2 PROPHAGE PROTEIN"/>
    <property type="match status" value="1"/>
</dbReference>
<gene>
    <name evidence="2" type="ORF">DFR38_12012</name>
</gene>
<feature type="region of interest" description="Disordered" evidence="1">
    <location>
        <begin position="386"/>
        <end position="405"/>
    </location>
</feature>
<evidence type="ECO:0000256" key="1">
    <source>
        <dbReference type="SAM" id="MobiDB-lite"/>
    </source>
</evidence>
<dbReference type="Gene3D" id="3.40.50.11780">
    <property type="match status" value="1"/>
</dbReference>
<dbReference type="RefSeq" id="WP_059284908.1">
    <property type="nucleotide sequence ID" value="NZ_LNQU01000010.1"/>
</dbReference>
<dbReference type="EMBL" id="QJKC01000020">
    <property type="protein sequence ID" value="PXX42215.1"/>
    <property type="molecule type" value="Genomic_DNA"/>
</dbReference>
<feature type="compositionally biased region" description="Polar residues" evidence="1">
    <location>
        <begin position="392"/>
        <end position="405"/>
    </location>
</feature>
<organism evidence="2 3">
    <name type="scientific">Aquitalea magnusonii</name>
    <dbReference type="NCBI Taxonomy" id="332411"/>
    <lineage>
        <taxon>Bacteria</taxon>
        <taxon>Pseudomonadati</taxon>
        <taxon>Pseudomonadota</taxon>
        <taxon>Betaproteobacteria</taxon>
        <taxon>Neisseriales</taxon>
        <taxon>Chromobacteriaceae</taxon>
        <taxon>Aquitalea</taxon>
    </lineage>
</organism>
<dbReference type="PANTHER" id="PTHR35861">
    <property type="match status" value="1"/>
</dbReference>
<reference evidence="2 3" key="1">
    <citation type="submission" date="2018-05" db="EMBL/GenBank/DDBJ databases">
        <title>Genomic Encyclopedia of Type Strains, Phase IV (KMG-IV): sequencing the most valuable type-strain genomes for metagenomic binning, comparative biology and taxonomic classification.</title>
        <authorList>
            <person name="Goeker M."/>
        </authorList>
    </citation>
    <scope>NUCLEOTIDE SEQUENCE [LARGE SCALE GENOMIC DNA]</scope>
    <source>
        <strain evidence="2 3">DSM 25134</strain>
    </source>
</reference>
<dbReference type="InterPro" id="IPR052042">
    <property type="entry name" value="Tail_sheath_structural"/>
</dbReference>
<comment type="caution">
    <text evidence="2">The sequence shown here is derived from an EMBL/GenBank/DDBJ whole genome shotgun (WGS) entry which is preliminary data.</text>
</comment>
<dbReference type="OrthoDB" id="8576398at2"/>
<name>A0A318J762_9NEIS</name>
<evidence type="ECO:0000313" key="2">
    <source>
        <dbReference type="EMBL" id="PXX42215.1"/>
    </source>
</evidence>
<sequence>MPIYQLGQINTAALQTPGLYVQVVPPRTRIINGVPTDVYGQVGVASWGPVNSATLVGSPTDAQNFFGVQQVRKYDLATAIAIGLQLGAANQRIVRVTDGTDVAASVALKDTLGTPVTGATLTAIYTGTVGNTLQATITAGTQQNTFKLTILRPNFTPEVFDGISGSGATFWANLVSAVNNGLSGIRGPSQLAVATIGTSITAPNTTNTYTFAGGTDGAGGVTDSTLVGVDGTSTARKGMYALRGTGVQVLNLVDLTDSTQWPNISTFASGEGVYGFTQGPVGASYSTVSTSLNTAGVDDWHMKVLVGDWVYWNDTVNTQNRLLAPATFLAAQCAAQAPHVSTLNKRLGNITGTQRVAQNQPYSGAEIGAIVGARLDVISNPSPGGSYYAGQTGRNSSSDPTRNGDNYTRMTNFLALTLASAFGYVIGQNQTMDLRREAKSAIESFLLTLQQQKMIGDVNGGPAFSVQLNAENNPDARVAAGYMQADVQVKYLSVIFYFLVNLEGGQTVTVQVSSKPR</sequence>
<dbReference type="Proteomes" id="UP000248395">
    <property type="component" value="Unassembled WGS sequence"/>
</dbReference>
<protein>
    <recommendedName>
        <fullName evidence="4">Phage tail protein</fullName>
    </recommendedName>
</protein>